<dbReference type="GO" id="GO:0005634">
    <property type="term" value="C:nucleus"/>
    <property type="evidence" value="ECO:0007669"/>
    <property type="project" value="TreeGrafter"/>
</dbReference>
<gene>
    <name evidence="2" type="ORF">DHEL01_v213099</name>
</gene>
<dbReference type="InterPro" id="IPR029062">
    <property type="entry name" value="Class_I_gatase-like"/>
</dbReference>
<feature type="domain" description="Glutamine amidotransferase" evidence="1">
    <location>
        <begin position="139"/>
        <end position="244"/>
    </location>
</feature>
<accession>A0A2P5HE33</accession>
<dbReference type="SUPFAM" id="SSF52317">
    <property type="entry name" value="Class I glutamine amidotransferase-like"/>
    <property type="match status" value="1"/>
</dbReference>
<dbReference type="Proteomes" id="UP000094444">
    <property type="component" value="Unassembled WGS sequence"/>
</dbReference>
<evidence type="ECO:0000313" key="2">
    <source>
        <dbReference type="EMBL" id="POS68507.1"/>
    </source>
</evidence>
<dbReference type="Pfam" id="PF00117">
    <property type="entry name" value="GATase"/>
    <property type="match status" value="1"/>
</dbReference>
<dbReference type="EMBL" id="MAVT02004824">
    <property type="protein sequence ID" value="POS68507.1"/>
    <property type="molecule type" value="Genomic_DNA"/>
</dbReference>
<sequence length="303" mass="33997">MSKVKKYPSPDAPQVRIIVLETDEAHPDTHEEKGSFGEILHGHFQHAGAEHTPALAVDTDKRFVVEDKWGTVPQFEEFENYQGVLITGSMYDAHSDTPWILKLIGVMKGTPTQYSLSSYGEKSQADRIELWQRRPDLCLSGVCFGHQLLCRMLGGEVAPAETQDWELGHSKIELSPVGKQLFRTDNSSVYLHQMHQDHVVAPPSPEGSSGLLKPGTRVDVWGHSSHTKVQGIYIQRRLFTTQAHLAFDEDMVKRQIQMRIESGGIEDLDHADRAAETAHWQHDGDAVAAAILRFFHCDNDSIK</sequence>
<dbReference type="Gene3D" id="3.40.50.880">
    <property type="match status" value="1"/>
</dbReference>
<dbReference type="AlphaFoldDB" id="A0A2P5HE33"/>
<dbReference type="STRING" id="158607.A0A2P5HE33"/>
<reference evidence="2" key="1">
    <citation type="submission" date="2017-09" db="EMBL/GenBank/DDBJ databases">
        <title>Polyketide synthases of a Diaporthe helianthi virulent isolate.</title>
        <authorList>
            <person name="Baroncelli R."/>
        </authorList>
    </citation>
    <scope>NUCLEOTIDE SEQUENCE [LARGE SCALE GENOMIC DNA]</scope>
    <source>
        <strain evidence="2">7/96</strain>
    </source>
</reference>
<dbReference type="GO" id="GO:0005829">
    <property type="term" value="C:cytosol"/>
    <property type="evidence" value="ECO:0007669"/>
    <property type="project" value="TreeGrafter"/>
</dbReference>
<dbReference type="InterPro" id="IPR017926">
    <property type="entry name" value="GATASE"/>
</dbReference>
<proteinExistence type="predicted"/>
<dbReference type="PANTHER" id="PTHR42695:SF4">
    <property type="entry name" value="GLUTAMINE AMIDOTRANSFERASE DOMAIN-CONTAINING PROTEIN"/>
    <property type="match status" value="1"/>
</dbReference>
<name>A0A2P5HE33_DIAHE</name>
<dbReference type="OrthoDB" id="92161at2759"/>
<keyword evidence="3" id="KW-1185">Reference proteome</keyword>
<protein>
    <submittedName>
        <fullName evidence="2">GMP synthase</fullName>
    </submittedName>
</protein>
<dbReference type="PANTHER" id="PTHR42695">
    <property type="entry name" value="GLUTAMINE AMIDOTRANSFERASE YLR126C-RELATED"/>
    <property type="match status" value="1"/>
</dbReference>
<dbReference type="InParanoid" id="A0A2P5HE33"/>
<evidence type="ECO:0000313" key="3">
    <source>
        <dbReference type="Proteomes" id="UP000094444"/>
    </source>
</evidence>
<organism evidence="2 3">
    <name type="scientific">Diaporthe helianthi</name>
    <dbReference type="NCBI Taxonomy" id="158607"/>
    <lineage>
        <taxon>Eukaryota</taxon>
        <taxon>Fungi</taxon>
        <taxon>Dikarya</taxon>
        <taxon>Ascomycota</taxon>
        <taxon>Pezizomycotina</taxon>
        <taxon>Sordariomycetes</taxon>
        <taxon>Sordariomycetidae</taxon>
        <taxon>Diaporthales</taxon>
        <taxon>Diaporthaceae</taxon>
        <taxon>Diaporthe</taxon>
    </lineage>
</organism>
<comment type="caution">
    <text evidence="2">The sequence shown here is derived from an EMBL/GenBank/DDBJ whole genome shotgun (WGS) entry which is preliminary data.</text>
</comment>
<evidence type="ECO:0000259" key="1">
    <source>
        <dbReference type="Pfam" id="PF00117"/>
    </source>
</evidence>
<dbReference type="InterPro" id="IPR044992">
    <property type="entry name" value="ChyE-like"/>
</dbReference>